<organism evidence="2 3">
    <name type="scientific">Oesophagostomum dentatum</name>
    <name type="common">Nodular worm</name>
    <dbReference type="NCBI Taxonomy" id="61180"/>
    <lineage>
        <taxon>Eukaryota</taxon>
        <taxon>Metazoa</taxon>
        <taxon>Ecdysozoa</taxon>
        <taxon>Nematoda</taxon>
        <taxon>Chromadorea</taxon>
        <taxon>Rhabditida</taxon>
        <taxon>Rhabditina</taxon>
        <taxon>Rhabditomorpha</taxon>
        <taxon>Strongyloidea</taxon>
        <taxon>Strongylidae</taxon>
        <taxon>Oesophagostomum</taxon>
    </lineage>
</organism>
<keyword evidence="1" id="KW-0732">Signal</keyword>
<evidence type="ECO:0000313" key="3">
    <source>
        <dbReference type="Proteomes" id="UP000053660"/>
    </source>
</evidence>
<dbReference type="Proteomes" id="UP000053660">
    <property type="component" value="Unassembled WGS sequence"/>
</dbReference>
<gene>
    <name evidence="2" type="ORF">OESDEN_22533</name>
</gene>
<keyword evidence="3" id="KW-1185">Reference proteome</keyword>
<feature type="signal peptide" evidence="1">
    <location>
        <begin position="1"/>
        <end position="26"/>
    </location>
</feature>
<accession>A0A0B1S2X8</accession>
<sequence length="86" mass="9549">MKEFRSLGSFFLVAGILGVSLENSTGMVVTEDMVDTEVHEDLVGQQDTEWADLVVPADLEVLEDIDPVLNCISHALLRIEQTCTWL</sequence>
<reference evidence="2 3" key="1">
    <citation type="submission" date="2014-03" db="EMBL/GenBank/DDBJ databases">
        <title>Draft genome of the hookworm Oesophagostomum dentatum.</title>
        <authorList>
            <person name="Mitreva M."/>
        </authorList>
    </citation>
    <scope>NUCLEOTIDE SEQUENCE [LARGE SCALE GENOMIC DNA]</scope>
    <source>
        <strain evidence="2 3">OD-Hann</strain>
    </source>
</reference>
<dbReference type="AlphaFoldDB" id="A0A0B1S2X8"/>
<name>A0A0B1S2X8_OESDE</name>
<protein>
    <submittedName>
        <fullName evidence="2">Uncharacterized protein</fullName>
    </submittedName>
</protein>
<feature type="chain" id="PRO_5002064284" evidence="1">
    <location>
        <begin position="27"/>
        <end position="86"/>
    </location>
</feature>
<proteinExistence type="predicted"/>
<evidence type="ECO:0000313" key="2">
    <source>
        <dbReference type="EMBL" id="KHJ77847.1"/>
    </source>
</evidence>
<dbReference type="EMBL" id="KN610359">
    <property type="protein sequence ID" value="KHJ77847.1"/>
    <property type="molecule type" value="Genomic_DNA"/>
</dbReference>
<evidence type="ECO:0000256" key="1">
    <source>
        <dbReference type="SAM" id="SignalP"/>
    </source>
</evidence>